<evidence type="ECO:0000313" key="2">
    <source>
        <dbReference type="Proteomes" id="UP000295252"/>
    </source>
</evidence>
<organism evidence="1 2">
    <name type="scientific">Coffea canephora</name>
    <name type="common">Robusta coffee</name>
    <dbReference type="NCBI Taxonomy" id="49390"/>
    <lineage>
        <taxon>Eukaryota</taxon>
        <taxon>Viridiplantae</taxon>
        <taxon>Streptophyta</taxon>
        <taxon>Embryophyta</taxon>
        <taxon>Tracheophyta</taxon>
        <taxon>Spermatophyta</taxon>
        <taxon>Magnoliopsida</taxon>
        <taxon>eudicotyledons</taxon>
        <taxon>Gunneridae</taxon>
        <taxon>Pentapetalae</taxon>
        <taxon>asterids</taxon>
        <taxon>lamiids</taxon>
        <taxon>Gentianales</taxon>
        <taxon>Rubiaceae</taxon>
        <taxon>Ixoroideae</taxon>
        <taxon>Gardenieae complex</taxon>
        <taxon>Bertiereae - Coffeeae clade</taxon>
        <taxon>Coffeeae</taxon>
        <taxon>Coffea</taxon>
    </lineage>
</organism>
<protein>
    <submittedName>
        <fullName evidence="1">Uncharacterized protein</fullName>
    </submittedName>
</protein>
<dbReference type="AlphaFoldDB" id="A0A068UPI4"/>
<evidence type="ECO:0000313" key="1">
    <source>
        <dbReference type="EMBL" id="CDP10154.1"/>
    </source>
</evidence>
<reference evidence="2" key="1">
    <citation type="journal article" date="2014" name="Science">
        <title>The coffee genome provides insight into the convergent evolution of caffeine biosynthesis.</title>
        <authorList>
            <person name="Denoeud F."/>
            <person name="Carretero-Paulet L."/>
            <person name="Dereeper A."/>
            <person name="Droc G."/>
            <person name="Guyot R."/>
            <person name="Pietrella M."/>
            <person name="Zheng C."/>
            <person name="Alberti A."/>
            <person name="Anthony F."/>
            <person name="Aprea G."/>
            <person name="Aury J.M."/>
            <person name="Bento P."/>
            <person name="Bernard M."/>
            <person name="Bocs S."/>
            <person name="Campa C."/>
            <person name="Cenci A."/>
            <person name="Combes M.C."/>
            <person name="Crouzillat D."/>
            <person name="Da Silva C."/>
            <person name="Daddiego L."/>
            <person name="De Bellis F."/>
            <person name="Dussert S."/>
            <person name="Garsmeur O."/>
            <person name="Gayraud T."/>
            <person name="Guignon V."/>
            <person name="Jahn K."/>
            <person name="Jamilloux V."/>
            <person name="Joet T."/>
            <person name="Labadie K."/>
            <person name="Lan T."/>
            <person name="Leclercq J."/>
            <person name="Lepelley M."/>
            <person name="Leroy T."/>
            <person name="Li L.T."/>
            <person name="Librado P."/>
            <person name="Lopez L."/>
            <person name="Munoz A."/>
            <person name="Noel B."/>
            <person name="Pallavicini A."/>
            <person name="Perrotta G."/>
            <person name="Poncet V."/>
            <person name="Pot D."/>
            <person name="Priyono X."/>
            <person name="Rigoreau M."/>
            <person name="Rouard M."/>
            <person name="Rozas J."/>
            <person name="Tranchant-Dubreuil C."/>
            <person name="VanBuren R."/>
            <person name="Zhang Q."/>
            <person name="Andrade A.C."/>
            <person name="Argout X."/>
            <person name="Bertrand B."/>
            <person name="de Kochko A."/>
            <person name="Graziosi G."/>
            <person name="Henry R.J."/>
            <person name="Jayarama X."/>
            <person name="Ming R."/>
            <person name="Nagai C."/>
            <person name="Rounsley S."/>
            <person name="Sankoff D."/>
            <person name="Giuliano G."/>
            <person name="Albert V.A."/>
            <person name="Wincker P."/>
            <person name="Lashermes P."/>
        </authorList>
    </citation>
    <scope>NUCLEOTIDE SEQUENCE [LARGE SCALE GENOMIC DNA]</scope>
    <source>
        <strain evidence="2">cv. DH200-94</strain>
    </source>
</reference>
<keyword evidence="2" id="KW-1185">Reference proteome</keyword>
<gene>
    <name evidence="1" type="ORF">GSCOC_T00030776001</name>
</gene>
<sequence length="68" mass="7975">MRGCIYAESALFFGRKLKGRRLKMRGVAVMMQGRIAFKENYLLRSFLCHHLLLHQLLRDGVKGIKLFH</sequence>
<accession>A0A068UPI4</accession>
<dbReference type="EMBL" id="HG739127">
    <property type="protein sequence ID" value="CDP10154.1"/>
    <property type="molecule type" value="Genomic_DNA"/>
</dbReference>
<dbReference type="InParanoid" id="A0A068UPI4"/>
<name>A0A068UPI4_COFCA</name>
<proteinExistence type="predicted"/>
<dbReference type="Proteomes" id="UP000295252">
    <property type="component" value="Chromosome VIII"/>
</dbReference>
<dbReference type="Gramene" id="CDP10154">
    <property type="protein sequence ID" value="CDP10154"/>
    <property type="gene ID" value="GSCOC_T00030776001"/>
</dbReference>